<comment type="subunit">
    <text evidence="3 9">Tetramer of two alpha and two beta chains.</text>
</comment>
<dbReference type="InterPro" id="IPR018204">
    <property type="entry name" value="Trp_synthase_alpha_AS"/>
</dbReference>
<keyword evidence="11" id="KW-0150">Chloroplast</keyword>
<evidence type="ECO:0000313" key="11">
    <source>
        <dbReference type="EMBL" id="SCW21088.1"/>
    </source>
</evidence>
<dbReference type="EC" id="4.2.1.20" evidence="9"/>
<dbReference type="PANTHER" id="PTHR43406">
    <property type="entry name" value="TRYPTOPHAN SYNTHASE, ALPHA CHAIN"/>
    <property type="match status" value="1"/>
</dbReference>
<evidence type="ECO:0000256" key="6">
    <source>
        <dbReference type="ARBA" id="ARBA00023141"/>
    </source>
</evidence>
<feature type="active site" description="Proton acceptor" evidence="9">
    <location>
        <position position="58"/>
    </location>
</feature>
<keyword evidence="11" id="KW-0934">Plastid</keyword>
<comment type="similarity">
    <text evidence="9 10">Belongs to the TrpA family.</text>
</comment>
<feature type="active site" description="Proton acceptor" evidence="9">
    <location>
        <position position="47"/>
    </location>
</feature>
<evidence type="ECO:0000256" key="4">
    <source>
        <dbReference type="ARBA" id="ARBA00022605"/>
    </source>
</evidence>
<keyword evidence="5 9" id="KW-0822">Tryptophan biosynthesis</keyword>
<dbReference type="AlphaFoldDB" id="A0A1G4NR05"/>
<evidence type="ECO:0000256" key="10">
    <source>
        <dbReference type="RuleBase" id="RU003662"/>
    </source>
</evidence>
<comment type="pathway">
    <text evidence="2 9">Amino-acid biosynthesis; L-tryptophan biosynthesis; L-tryptophan from chorismate: step 5/5.</text>
</comment>
<dbReference type="PROSITE" id="PS00167">
    <property type="entry name" value="TRP_SYNTHASE_ALPHA"/>
    <property type="match status" value="1"/>
</dbReference>
<comment type="subcellular location">
    <subcellularLocation>
        <location evidence="9">Plastid</location>
        <location evidence="9">Chloroplast</location>
    </subcellularLocation>
</comment>
<comment type="catalytic activity">
    <reaction evidence="8 9">
        <text>(1S,2R)-1-C-(indol-3-yl)glycerol 3-phosphate + L-serine = D-glyceraldehyde 3-phosphate + L-tryptophan + H2O</text>
        <dbReference type="Rhea" id="RHEA:10532"/>
        <dbReference type="ChEBI" id="CHEBI:15377"/>
        <dbReference type="ChEBI" id="CHEBI:33384"/>
        <dbReference type="ChEBI" id="CHEBI:57912"/>
        <dbReference type="ChEBI" id="CHEBI:58866"/>
        <dbReference type="ChEBI" id="CHEBI:59776"/>
        <dbReference type="EC" id="4.2.1.20"/>
    </reaction>
</comment>
<dbReference type="InterPro" id="IPR013785">
    <property type="entry name" value="Aldolase_TIM"/>
</dbReference>
<evidence type="ECO:0000256" key="5">
    <source>
        <dbReference type="ARBA" id="ARBA00022822"/>
    </source>
</evidence>
<dbReference type="SUPFAM" id="SSF51366">
    <property type="entry name" value="Ribulose-phoshate binding barrel"/>
    <property type="match status" value="1"/>
</dbReference>
<dbReference type="GO" id="GO:0009507">
    <property type="term" value="C:chloroplast"/>
    <property type="evidence" value="ECO:0007669"/>
    <property type="project" value="UniProtKB-SubCell"/>
</dbReference>
<dbReference type="InterPro" id="IPR011060">
    <property type="entry name" value="RibuloseP-bd_barrel"/>
</dbReference>
<dbReference type="GeneID" id="30001703"/>
<keyword evidence="6 9" id="KW-0057">Aromatic amino acid biosynthesis</keyword>
<dbReference type="GO" id="GO:0005829">
    <property type="term" value="C:cytosol"/>
    <property type="evidence" value="ECO:0007669"/>
    <property type="project" value="TreeGrafter"/>
</dbReference>
<dbReference type="GO" id="GO:0004834">
    <property type="term" value="F:tryptophan synthase activity"/>
    <property type="evidence" value="ECO:0007669"/>
    <property type="project" value="UniProtKB-UniRule"/>
</dbReference>
<reference evidence="11" key="2">
    <citation type="submission" date="2016-10" db="EMBL/GenBank/DDBJ databases">
        <title>Chloroplast genomes as a tool to resolve red algal phylogenies: a case study in the Nemaliales.</title>
        <authorList>
            <person name="Costa J.F."/>
            <person name="Lin S.M."/>
            <person name="Macaya E.C."/>
            <person name="Fernandez-Garcia C."/>
            <person name="Verbruggen H."/>
        </authorList>
    </citation>
    <scope>NUCLEOTIDE SEQUENCE</scope>
    <source>
        <strain evidence="11">J.0165</strain>
    </source>
</reference>
<evidence type="ECO:0000256" key="9">
    <source>
        <dbReference type="HAMAP-Rule" id="MF_00131"/>
    </source>
</evidence>
<protein>
    <recommendedName>
        <fullName evidence="9">Tryptophan synthase alpha chain</fullName>
        <ecNumber evidence="9">4.2.1.20</ecNumber>
    </recommendedName>
</protein>
<proteinExistence type="inferred from homology"/>
<evidence type="ECO:0000256" key="1">
    <source>
        <dbReference type="ARBA" id="ARBA00003365"/>
    </source>
</evidence>
<keyword evidence="4 9" id="KW-0028">Amino-acid biosynthesis</keyword>
<reference evidence="11" key="1">
    <citation type="submission" date="2016-08" db="EMBL/GenBank/DDBJ databases">
        <authorList>
            <person name="Seilhamer J.J."/>
        </authorList>
    </citation>
    <scope>NUCLEOTIDE SEQUENCE</scope>
    <source>
        <strain evidence="11">J.0165</strain>
    </source>
</reference>
<sequence>MSIVSSTLSSLHYPCGLIPFITAGSPSINSTEKALLLLDQSGADIIEIGLPYSDPLADGPVIQEASSQALSQGMNLDILLDLLHRVKDNIQAPLVLFTYYNPVLSRGVAVFLQEIAAAGIKGIIIPDLPLEESDYVIEVCNALSIELILLVTPTSPSERIDNILDKSQGLIYVVSSTGVTGMRDEINNRMEDFIARIRLKTDKLIMIGFGISKDEHVRKIMNWNVDGIVIGSAFVNCLSDPNPDEGLKKLQDFCLSVGKTLRSNPIG</sequence>
<dbReference type="Pfam" id="PF00290">
    <property type="entry name" value="Trp_syntA"/>
    <property type="match status" value="1"/>
</dbReference>
<dbReference type="EMBL" id="LT622862">
    <property type="protein sequence ID" value="SCW21088.1"/>
    <property type="molecule type" value="Genomic_DNA"/>
</dbReference>
<organism evidence="11">
    <name type="scientific">Helminthora furcellata</name>
    <dbReference type="NCBI Taxonomy" id="1884666"/>
    <lineage>
        <taxon>Eukaryota</taxon>
        <taxon>Rhodophyta</taxon>
        <taxon>Florideophyceae</taxon>
        <taxon>Nemaliophycidae</taxon>
        <taxon>Nemaliales</taxon>
        <taxon>Liagoraceae</taxon>
        <taxon>Helminthora</taxon>
    </lineage>
</organism>
<keyword evidence="7 9" id="KW-0456">Lyase</keyword>
<dbReference type="UniPathway" id="UPA00035">
    <property type="reaction ID" value="UER00044"/>
</dbReference>
<comment type="function">
    <text evidence="1 9">The alpha subunit is responsible for the aldol cleavage of indoleglycerol phosphate to indole and glyceraldehyde 3-phosphate.</text>
</comment>
<evidence type="ECO:0000256" key="8">
    <source>
        <dbReference type="ARBA" id="ARBA00049047"/>
    </source>
</evidence>
<evidence type="ECO:0000256" key="7">
    <source>
        <dbReference type="ARBA" id="ARBA00023239"/>
    </source>
</evidence>
<dbReference type="FunFam" id="3.20.20.70:FF:000037">
    <property type="entry name" value="Tryptophan synthase alpha chain"/>
    <property type="match status" value="1"/>
</dbReference>
<dbReference type="NCBIfam" id="TIGR00262">
    <property type="entry name" value="trpA"/>
    <property type="match status" value="1"/>
</dbReference>
<accession>A0A1G4NR05</accession>
<geneLocation type="chloroplast" evidence="11"/>
<evidence type="ECO:0000256" key="3">
    <source>
        <dbReference type="ARBA" id="ARBA00011270"/>
    </source>
</evidence>
<gene>
    <name evidence="9 11" type="primary">trpA</name>
    <name evidence="11" type="ORF">BQ776_57</name>
    <name evidence="12" type="ORF">J0165_57</name>
</gene>
<dbReference type="Gene3D" id="3.20.20.70">
    <property type="entry name" value="Aldolase class I"/>
    <property type="match status" value="1"/>
</dbReference>
<dbReference type="RefSeq" id="YP_009312834.1">
    <property type="nucleotide sequence ID" value="NC_031654.1"/>
</dbReference>
<dbReference type="PANTHER" id="PTHR43406:SF1">
    <property type="entry name" value="TRYPTOPHAN SYNTHASE ALPHA CHAIN, CHLOROPLASTIC"/>
    <property type="match status" value="1"/>
</dbReference>
<reference evidence="12" key="3">
    <citation type="submission" date="2016-10" db="EMBL/GenBank/DDBJ databases">
        <authorList>
            <person name="de Groot N.N."/>
        </authorList>
    </citation>
    <scope>NUCLEOTIDE SEQUENCE</scope>
    <source>
        <strain evidence="12">J.0165</strain>
    </source>
</reference>
<dbReference type="EMBL" id="LT622876">
    <property type="protein sequence ID" value="SCW23948.1"/>
    <property type="molecule type" value="Genomic_DNA"/>
</dbReference>
<name>A0A1G4NR05_9FLOR</name>
<dbReference type="CDD" id="cd04724">
    <property type="entry name" value="Tryptophan_synthase_alpha"/>
    <property type="match status" value="1"/>
</dbReference>
<dbReference type="HAMAP" id="MF_00131">
    <property type="entry name" value="Trp_synth_alpha"/>
    <property type="match status" value="1"/>
</dbReference>
<evidence type="ECO:0000313" key="12">
    <source>
        <dbReference type="EMBL" id="SCW23948.1"/>
    </source>
</evidence>
<evidence type="ECO:0000256" key="2">
    <source>
        <dbReference type="ARBA" id="ARBA00004733"/>
    </source>
</evidence>
<dbReference type="InterPro" id="IPR002028">
    <property type="entry name" value="Trp_synthase_suA"/>
</dbReference>